<keyword evidence="3 5" id="KW-1133">Transmembrane helix</keyword>
<dbReference type="PANTHER" id="PTHR11132">
    <property type="entry name" value="SOLUTE CARRIER FAMILY 35"/>
    <property type="match status" value="1"/>
</dbReference>
<feature type="transmembrane region" description="Helical" evidence="5">
    <location>
        <begin position="12"/>
        <end position="29"/>
    </location>
</feature>
<feature type="transmembrane region" description="Helical" evidence="5">
    <location>
        <begin position="177"/>
        <end position="196"/>
    </location>
</feature>
<dbReference type="Proteomes" id="UP000285060">
    <property type="component" value="Unassembled WGS sequence"/>
</dbReference>
<dbReference type="InterPro" id="IPR004853">
    <property type="entry name" value="Sugar_P_trans_dom"/>
</dbReference>
<evidence type="ECO:0000256" key="1">
    <source>
        <dbReference type="ARBA" id="ARBA00004141"/>
    </source>
</evidence>
<dbReference type="Gene3D" id="1.10.3730.20">
    <property type="match status" value="1"/>
</dbReference>
<reference evidence="7 8" key="1">
    <citation type="submission" date="2018-08" db="EMBL/GenBank/DDBJ databases">
        <title>Aphanomyces genome sequencing and annotation.</title>
        <authorList>
            <person name="Minardi D."/>
            <person name="Oidtmann B."/>
            <person name="Van Der Giezen M."/>
            <person name="Studholme D.J."/>
        </authorList>
    </citation>
    <scope>NUCLEOTIDE SEQUENCE [LARGE SCALE GENOMIC DNA]</scope>
    <source>
        <strain evidence="7 8">NJM0002</strain>
    </source>
</reference>
<organism evidence="7 8">
    <name type="scientific">Aphanomyces invadans</name>
    <dbReference type="NCBI Taxonomy" id="157072"/>
    <lineage>
        <taxon>Eukaryota</taxon>
        <taxon>Sar</taxon>
        <taxon>Stramenopiles</taxon>
        <taxon>Oomycota</taxon>
        <taxon>Saprolegniomycetes</taxon>
        <taxon>Saprolegniales</taxon>
        <taxon>Verrucalvaceae</taxon>
        <taxon>Aphanomyces</taxon>
    </lineage>
</organism>
<keyword evidence="2 5" id="KW-0812">Transmembrane</keyword>
<evidence type="ECO:0000313" key="8">
    <source>
        <dbReference type="Proteomes" id="UP000285060"/>
    </source>
</evidence>
<keyword evidence="8" id="KW-1185">Reference proteome</keyword>
<name>A0A418B6U4_9STRA</name>
<accession>A0A418B6U4</accession>
<comment type="subcellular location">
    <subcellularLocation>
        <location evidence="1">Membrane</location>
        <topology evidence="1">Multi-pass membrane protein</topology>
    </subcellularLocation>
</comment>
<dbReference type="EMBL" id="QUSY01000053">
    <property type="protein sequence ID" value="RHY33886.1"/>
    <property type="molecule type" value="Genomic_DNA"/>
</dbReference>
<feature type="transmembrane region" description="Helical" evidence="5">
    <location>
        <begin position="274"/>
        <end position="290"/>
    </location>
</feature>
<feature type="transmembrane region" description="Helical" evidence="5">
    <location>
        <begin position="216"/>
        <end position="238"/>
    </location>
</feature>
<evidence type="ECO:0000256" key="3">
    <source>
        <dbReference type="ARBA" id="ARBA00022989"/>
    </source>
</evidence>
<proteinExistence type="predicted"/>
<protein>
    <recommendedName>
        <fullName evidence="6">Sugar phosphate transporter domain-containing protein</fullName>
    </recommendedName>
</protein>
<keyword evidence="4 5" id="KW-0472">Membrane</keyword>
<dbReference type="InterPro" id="IPR050186">
    <property type="entry name" value="TPT_transporter"/>
</dbReference>
<dbReference type="InterPro" id="IPR037185">
    <property type="entry name" value="EmrE-like"/>
</dbReference>
<dbReference type="SUPFAM" id="SSF103481">
    <property type="entry name" value="Multidrug resistance efflux transporter EmrE"/>
    <property type="match status" value="1"/>
</dbReference>
<dbReference type="Pfam" id="PF03151">
    <property type="entry name" value="TPT"/>
    <property type="match status" value="1"/>
</dbReference>
<dbReference type="GO" id="GO:0016020">
    <property type="term" value="C:membrane"/>
    <property type="evidence" value="ECO:0007669"/>
    <property type="project" value="UniProtKB-SubCell"/>
</dbReference>
<comment type="caution">
    <text evidence="7">The sequence shown here is derived from an EMBL/GenBank/DDBJ whole genome shotgun (WGS) entry which is preliminary data.</text>
</comment>
<evidence type="ECO:0000259" key="6">
    <source>
        <dbReference type="Pfam" id="PF03151"/>
    </source>
</evidence>
<dbReference type="VEuPathDB" id="FungiDB:H310_11916"/>
<evidence type="ECO:0000313" key="7">
    <source>
        <dbReference type="EMBL" id="RHY33886.1"/>
    </source>
</evidence>
<evidence type="ECO:0000256" key="5">
    <source>
        <dbReference type="SAM" id="Phobius"/>
    </source>
</evidence>
<sequence>MSVCTSNDSNGATVWYIVSLLALWANKFLVTTVEVNTSVLSFMQVAMSVVCGVLVEVRGVGTEKFANDLYRAFAWPSSSKQDDQALPRSRLKDMASLGCVRIINIVLDLVALKYISVSLAPVGVVSSIGILAALSANCTDCFQNVVSKKLLTSNSYSYAMQLRLLPYLTSHGRITQLQLYSSIVAATLQAALHVAFRAATDPSAASPSSSLGDGRRVFVLSCLVVNGVAYYVQSALAYRVMSLLSPVSHSVVSTLKRALLIMVSIYRYGESVTAANYVGISLVLGGVYLFNHASNQGTTHDFQADNSATTSDGRAVVKQSTTNRHLNVIAIV</sequence>
<dbReference type="AlphaFoldDB" id="A0A418B6U4"/>
<evidence type="ECO:0000256" key="2">
    <source>
        <dbReference type="ARBA" id="ARBA00022692"/>
    </source>
</evidence>
<gene>
    <name evidence="7" type="ORF">DYB32_003271</name>
</gene>
<feature type="transmembrane region" description="Helical" evidence="5">
    <location>
        <begin position="35"/>
        <end position="55"/>
    </location>
</feature>
<evidence type="ECO:0000256" key="4">
    <source>
        <dbReference type="ARBA" id="ARBA00023136"/>
    </source>
</evidence>
<feature type="domain" description="Sugar phosphate transporter" evidence="6">
    <location>
        <begin position="128"/>
        <end position="291"/>
    </location>
</feature>